<feature type="compositionally biased region" description="Basic and acidic residues" evidence="1">
    <location>
        <begin position="105"/>
        <end position="115"/>
    </location>
</feature>
<evidence type="ECO:0000313" key="2">
    <source>
        <dbReference type="EMBL" id="CAH0015278.1"/>
    </source>
</evidence>
<dbReference type="Proteomes" id="UP000696573">
    <property type="component" value="Unassembled WGS sequence"/>
</dbReference>
<reference evidence="2" key="1">
    <citation type="submission" date="2021-10" db="EMBL/GenBank/DDBJ databases">
        <authorList>
            <person name="Piombo E."/>
        </authorList>
    </citation>
    <scope>NUCLEOTIDE SEQUENCE</scope>
</reference>
<proteinExistence type="predicted"/>
<keyword evidence="3" id="KW-1185">Reference proteome</keyword>
<dbReference type="AlphaFoldDB" id="A0A9N9YF08"/>
<comment type="caution">
    <text evidence="2">The sequence shown here is derived from an EMBL/GenBank/DDBJ whole genome shotgun (WGS) entry which is preliminary data.</text>
</comment>
<protein>
    <submittedName>
        <fullName evidence="2">Uncharacterized protein</fullName>
    </submittedName>
</protein>
<name>A0A9N9YF08_9HYPO</name>
<sequence length="313" mass="34149">MSWAPQSSSALVVQALRRGDHEPVPQQQLRVRLHAVVVEHLLARPVAPAHPQLAGVLAAAAAALPELPARLDRHVVVPDVKERQQNGEVVHPDALGEGLGRRRREHEAGPEAPAREDAVRPLVQLHSCSADKVPFLLGVVQFQQGRDVLVLPLHVAPDLLQPDLDKGASAQLAFSSGCGRAWMYGHQNESLPRRYSLTRNKRPTTCGGVLETSSGWKQPCETALRYDSERDVGRLTTVSQAGRACPSLTRNEKPVTGSSWTSRWLFKTAPWLEAHWTKVAIRGSAAIGDVVLSKICTFALQHEGSRAHSTDSK</sequence>
<dbReference type="EMBL" id="CABFNQ020000444">
    <property type="protein sequence ID" value="CAH0015278.1"/>
    <property type="molecule type" value="Genomic_DNA"/>
</dbReference>
<evidence type="ECO:0000256" key="1">
    <source>
        <dbReference type="SAM" id="MobiDB-lite"/>
    </source>
</evidence>
<evidence type="ECO:0000313" key="3">
    <source>
        <dbReference type="Proteomes" id="UP000696573"/>
    </source>
</evidence>
<organism evidence="2 3">
    <name type="scientific">Clonostachys rhizophaga</name>
    <dbReference type="NCBI Taxonomy" id="160324"/>
    <lineage>
        <taxon>Eukaryota</taxon>
        <taxon>Fungi</taxon>
        <taxon>Dikarya</taxon>
        <taxon>Ascomycota</taxon>
        <taxon>Pezizomycotina</taxon>
        <taxon>Sordariomycetes</taxon>
        <taxon>Hypocreomycetidae</taxon>
        <taxon>Hypocreales</taxon>
        <taxon>Bionectriaceae</taxon>
        <taxon>Clonostachys</taxon>
    </lineage>
</organism>
<accession>A0A9N9YF08</accession>
<gene>
    <name evidence="2" type="ORF">CRHIZ90672A_00001123</name>
</gene>
<feature type="region of interest" description="Disordered" evidence="1">
    <location>
        <begin position="86"/>
        <end position="115"/>
    </location>
</feature>